<keyword evidence="7" id="KW-1185">Reference proteome</keyword>
<feature type="compositionally biased region" description="Polar residues" evidence="4">
    <location>
        <begin position="29"/>
        <end position="48"/>
    </location>
</feature>
<feature type="domain" description="Plastid lipid-associated protein/fibrillin conserved" evidence="5">
    <location>
        <begin position="58"/>
        <end position="109"/>
    </location>
</feature>
<comment type="caution">
    <text evidence="6">The sequence shown here is derived from an EMBL/GenBank/DDBJ whole genome shotgun (WGS) entry which is preliminary data.</text>
</comment>
<keyword evidence="3" id="KW-0809">Transit peptide</keyword>
<dbReference type="InterPro" id="IPR006843">
    <property type="entry name" value="PAP/fibrillin_dom"/>
</dbReference>
<dbReference type="EMBL" id="PNBA02000022">
    <property type="protein sequence ID" value="KAG6386231.1"/>
    <property type="molecule type" value="Genomic_DNA"/>
</dbReference>
<evidence type="ECO:0000256" key="2">
    <source>
        <dbReference type="ARBA" id="ARBA00022640"/>
    </source>
</evidence>
<evidence type="ECO:0000259" key="5">
    <source>
        <dbReference type="Pfam" id="PF04755"/>
    </source>
</evidence>
<evidence type="ECO:0000256" key="4">
    <source>
        <dbReference type="SAM" id="MobiDB-lite"/>
    </source>
</evidence>
<evidence type="ECO:0000256" key="1">
    <source>
        <dbReference type="ARBA" id="ARBA00004474"/>
    </source>
</evidence>
<organism evidence="6">
    <name type="scientific">Salvia splendens</name>
    <name type="common">Scarlet sage</name>
    <dbReference type="NCBI Taxonomy" id="180675"/>
    <lineage>
        <taxon>Eukaryota</taxon>
        <taxon>Viridiplantae</taxon>
        <taxon>Streptophyta</taxon>
        <taxon>Embryophyta</taxon>
        <taxon>Tracheophyta</taxon>
        <taxon>Spermatophyta</taxon>
        <taxon>Magnoliopsida</taxon>
        <taxon>eudicotyledons</taxon>
        <taxon>Gunneridae</taxon>
        <taxon>Pentapetalae</taxon>
        <taxon>asterids</taxon>
        <taxon>lamiids</taxon>
        <taxon>Lamiales</taxon>
        <taxon>Lamiaceae</taxon>
        <taxon>Nepetoideae</taxon>
        <taxon>Mentheae</taxon>
        <taxon>Salviinae</taxon>
        <taxon>Salvia</taxon>
        <taxon>Salvia subgen. Calosphace</taxon>
        <taxon>core Calosphace</taxon>
    </lineage>
</organism>
<dbReference type="AlphaFoldDB" id="A0A8X8YZC4"/>
<dbReference type="Proteomes" id="UP000298416">
    <property type="component" value="Unassembled WGS sequence"/>
</dbReference>
<feature type="region of interest" description="Disordered" evidence="4">
    <location>
        <begin position="1"/>
        <end position="50"/>
    </location>
</feature>
<keyword evidence="2" id="KW-0934">Plastid</keyword>
<reference evidence="6" key="1">
    <citation type="submission" date="2018-01" db="EMBL/GenBank/DDBJ databases">
        <authorList>
            <person name="Mao J.F."/>
        </authorList>
    </citation>
    <scope>NUCLEOTIDE SEQUENCE</scope>
    <source>
        <strain evidence="6">Huo1</strain>
        <tissue evidence="6">Leaf</tissue>
    </source>
</reference>
<dbReference type="InterPro" id="IPR039633">
    <property type="entry name" value="PAP"/>
</dbReference>
<dbReference type="Pfam" id="PF04755">
    <property type="entry name" value="PAP_fibrillin"/>
    <property type="match status" value="1"/>
</dbReference>
<evidence type="ECO:0000313" key="7">
    <source>
        <dbReference type="Proteomes" id="UP000298416"/>
    </source>
</evidence>
<sequence>MALSALSPPFSTARPATFSPPNLRRSRPFSGQQLDNSTANASFFSGSSKNKRSSYAEAVKQELLDAIRPLDCGADATPEDQRLIDRITRKLEAVNPTAQPVKSDLLNGK</sequence>
<reference evidence="6" key="2">
    <citation type="submission" date="2020-08" db="EMBL/GenBank/DDBJ databases">
        <title>Plant Genome Project.</title>
        <authorList>
            <person name="Zhang R.-G."/>
        </authorList>
    </citation>
    <scope>NUCLEOTIDE SEQUENCE</scope>
    <source>
        <strain evidence="6">Huo1</strain>
        <tissue evidence="6">Leaf</tissue>
    </source>
</reference>
<accession>A0A8X8YZC4</accession>
<evidence type="ECO:0000313" key="6">
    <source>
        <dbReference type="EMBL" id="KAG6386231.1"/>
    </source>
</evidence>
<dbReference type="GO" id="GO:0009536">
    <property type="term" value="C:plastid"/>
    <property type="evidence" value="ECO:0007669"/>
    <property type="project" value="UniProtKB-SubCell"/>
</dbReference>
<dbReference type="PANTHER" id="PTHR31906">
    <property type="entry name" value="PLASTID-LIPID-ASSOCIATED PROTEIN 4, CHLOROPLASTIC-RELATED"/>
    <property type="match status" value="1"/>
</dbReference>
<comment type="subcellular location">
    <subcellularLocation>
        <location evidence="1">Plastid</location>
    </subcellularLocation>
</comment>
<name>A0A8X8YZC4_SALSN</name>
<evidence type="ECO:0000256" key="3">
    <source>
        <dbReference type="ARBA" id="ARBA00022946"/>
    </source>
</evidence>
<gene>
    <name evidence="6" type="ORF">SASPL_155123</name>
</gene>
<protein>
    <recommendedName>
        <fullName evidence="5">Plastid lipid-associated protein/fibrillin conserved domain-containing protein</fullName>
    </recommendedName>
</protein>
<proteinExistence type="predicted"/>